<protein>
    <recommendedName>
        <fullName evidence="2">peptidylprolyl isomerase</fullName>
        <ecNumber evidence="2">5.2.1.8</ecNumber>
    </recommendedName>
</protein>
<feature type="region of interest" description="Disordered" evidence="5">
    <location>
        <begin position="193"/>
        <end position="289"/>
    </location>
</feature>
<feature type="compositionally biased region" description="Polar residues" evidence="5">
    <location>
        <begin position="1010"/>
        <end position="1021"/>
    </location>
</feature>
<dbReference type="GO" id="GO:0016018">
    <property type="term" value="F:cyclosporin A binding"/>
    <property type="evidence" value="ECO:0007669"/>
    <property type="project" value="TreeGrafter"/>
</dbReference>
<dbReference type="Proteomes" id="UP000606274">
    <property type="component" value="Unassembled WGS sequence"/>
</dbReference>
<feature type="compositionally biased region" description="Basic residues" evidence="5">
    <location>
        <begin position="1399"/>
        <end position="1410"/>
    </location>
</feature>
<feature type="compositionally biased region" description="Basic and acidic residues" evidence="5">
    <location>
        <begin position="923"/>
        <end position="933"/>
    </location>
</feature>
<dbReference type="PANTHER" id="PTHR11071:SF257">
    <property type="entry name" value="NK-TUMOR RECOGNITION PROTEIN"/>
    <property type="match status" value="1"/>
</dbReference>
<feature type="compositionally biased region" description="Basic and acidic residues" evidence="5">
    <location>
        <begin position="641"/>
        <end position="650"/>
    </location>
</feature>
<keyword evidence="3" id="KW-0697">Rotamase</keyword>
<reference evidence="7" key="1">
    <citation type="submission" date="2020-08" db="EMBL/GenBank/DDBJ databases">
        <title>Chromosome-level assembly of Southern catfish (Silurus meridionalis) provides insights into visual adaptation to the nocturnal and benthic lifestyles.</title>
        <authorList>
            <person name="Zhang Y."/>
            <person name="Wang D."/>
            <person name="Peng Z."/>
        </authorList>
    </citation>
    <scope>NUCLEOTIDE SEQUENCE</scope>
    <source>
        <strain evidence="7">SWU-2019-XX</strain>
        <tissue evidence="7">Muscle</tissue>
    </source>
</reference>
<evidence type="ECO:0000256" key="3">
    <source>
        <dbReference type="ARBA" id="ARBA00023110"/>
    </source>
</evidence>
<keyword evidence="8" id="KW-1185">Reference proteome</keyword>
<feature type="compositionally biased region" description="Acidic residues" evidence="5">
    <location>
        <begin position="998"/>
        <end position="1007"/>
    </location>
</feature>
<gene>
    <name evidence="7" type="ORF">HF521_010666</name>
</gene>
<feature type="compositionally biased region" description="Polar residues" evidence="5">
    <location>
        <begin position="664"/>
        <end position="690"/>
    </location>
</feature>
<dbReference type="PRINTS" id="PR00153">
    <property type="entry name" value="CSAPPISMRASE"/>
</dbReference>
<dbReference type="EC" id="5.2.1.8" evidence="2"/>
<dbReference type="PROSITE" id="PS00170">
    <property type="entry name" value="CSA_PPIASE_1"/>
    <property type="match status" value="1"/>
</dbReference>
<feature type="compositionally biased region" description="Low complexity" evidence="5">
    <location>
        <begin position="1296"/>
        <end position="1314"/>
    </location>
</feature>
<feature type="compositionally biased region" description="Low complexity" evidence="5">
    <location>
        <begin position="716"/>
        <end position="747"/>
    </location>
</feature>
<feature type="compositionally biased region" description="Low complexity" evidence="5">
    <location>
        <begin position="200"/>
        <end position="211"/>
    </location>
</feature>
<feature type="compositionally biased region" description="Low complexity" evidence="5">
    <location>
        <begin position="1276"/>
        <end position="1286"/>
    </location>
</feature>
<feature type="compositionally biased region" description="Polar residues" evidence="5">
    <location>
        <begin position="1158"/>
        <end position="1172"/>
    </location>
</feature>
<name>A0A8T0AGV0_SILME</name>
<feature type="compositionally biased region" description="Basic and acidic residues" evidence="5">
    <location>
        <begin position="259"/>
        <end position="285"/>
    </location>
</feature>
<feature type="compositionally biased region" description="Basic residues" evidence="5">
    <location>
        <begin position="701"/>
        <end position="715"/>
    </location>
</feature>
<evidence type="ECO:0000256" key="2">
    <source>
        <dbReference type="ARBA" id="ARBA00013194"/>
    </source>
</evidence>
<feature type="compositionally biased region" description="Basic residues" evidence="5">
    <location>
        <begin position="222"/>
        <end position="249"/>
    </location>
</feature>
<evidence type="ECO:0000313" key="8">
    <source>
        <dbReference type="Proteomes" id="UP000606274"/>
    </source>
</evidence>
<feature type="compositionally biased region" description="Basic and acidic residues" evidence="5">
    <location>
        <begin position="843"/>
        <end position="874"/>
    </location>
</feature>
<feature type="compositionally biased region" description="Basic residues" evidence="5">
    <location>
        <begin position="1370"/>
        <end position="1381"/>
    </location>
</feature>
<feature type="compositionally biased region" description="Basic residues" evidence="5">
    <location>
        <begin position="541"/>
        <end position="567"/>
    </location>
</feature>
<feature type="compositionally biased region" description="Polar residues" evidence="5">
    <location>
        <begin position="1043"/>
        <end position="1080"/>
    </location>
</feature>
<feature type="compositionally biased region" description="Basic residues" evidence="5">
    <location>
        <begin position="754"/>
        <end position="768"/>
    </location>
</feature>
<dbReference type="InterPro" id="IPR020892">
    <property type="entry name" value="Cyclophilin-type_PPIase_CS"/>
</dbReference>
<dbReference type="InterPro" id="IPR029000">
    <property type="entry name" value="Cyclophilin-like_dom_sf"/>
</dbReference>
<proteinExistence type="predicted"/>
<evidence type="ECO:0000256" key="4">
    <source>
        <dbReference type="ARBA" id="ARBA00023235"/>
    </source>
</evidence>
<dbReference type="FunFam" id="2.40.100.10:FF:000005">
    <property type="entry name" value="Peptidyl-prolyl cis-trans isomerase G"/>
    <property type="match status" value="1"/>
</dbReference>
<sequence>MGVKDRPQCYFDVEINREPVGRIVFQLFSDVCPKTSKNFLCLCTGEKGVGKTTGKKLCYKGSVFHRVVKNFMIQGGDFIEGNGRGGESIFGGYFQDENFILKHDRAFLLSMANRGKNTNGSQFFITTKTAPHLDGVHVVFGLVISGFEVIKKIEGLKTDTASRPYADVRVIDCGQLITKSAKDVLEGRKRKTFYSEDDSQSSSESPLSSLESGEESNEQYSRRRKKTTAKSKRSKRRRKEFSRKERHHEKSVVEVGTSEQEKVEDQNLQKEHNVKREKPMVRPEEIPPVPENRFLLRRDLPAQEEITNVTVQDTAKVLNDPKPAITKSGRKLKGRGTMRYHTPTRSLSRSESEEERGSSETPPHWKEEMQRTKMYQPPSVERWSKGERLDDRSGSPMSRSRECSSDRVSDHSSQHHYHGKEKKKAKRKKKAKKRKHAKKHKKNKYIEASLSEGEVSMSSSKRSKLSNQPERRSYSCSCTHSSPHQSRRSYRSRSDRRRSTSSSSRESRSYSMSRDGSYSTSRSRSGSRFRSYSRSSESRHSITRSRSNSHSRSRYRTRSTTRSRSRYKSQSPYYRKKKASKLSEGSAQKVKNPVSTTAQAVEPKAPPSSESVPVLPLSDSPPPSRWKPGQKPWKPSYVRIQEIKAKKDSPSHALICRTPVMPLETSSNVQGQFEESTSHKGLSSSSQYSGKTKRPEGPRKGSSRSRYSSHSRSRSRTSYQSVSPGQYSRSSSATSSSRSGSYYSYRRTSSERKEKHRSAHRRDHKRTKNVICIPVKEDASASHSDDETDSTQGPIEKRIISRDQVALDAVPDFQNKTENKLKTNNAAVVAGTSGKSGSGWESDGEHFTKLASADESKPPRISVRGESELSEIKKISAHCWDSESESEVPGAKNVQSENKASSEKEEGEASSESESQELSRLSSKPDHLSKDSEEFQNDSGDCKKSEKPKSKKAKRKHKHKRRNSDRAGSKRVKSKTKRSKKKHQKPKETFHWQPPLEFGDEGEEDDSLAQGKNTDPAQQIAKNEGFTELVKSTKLKSQRAESKNFSQIIRDSSQESCSATEISKSGDESTNLGKKQQLKLNSEAAKKSPAKKQQSSVNVIHAKDKAKEQDDMEICTPEHNADTNTEPPEPGVIDRSAKKDIVKNGEQLLLPQVDQKASESGPSFLNPANQAEETAPGGVGVPGDPKWKPLKGMTVVTAVSAAPLEIKLNRAQELEEGKVQGLKIKIKSKNRVRPGSLFDEVRKTARLNQRPRNQDSSSEEDLPAATGEQAESQKNSQSKSRSVSSSRLRHRDRSRSYTYSRSRSRSSSFSSRSYSRSRSRRSYSRERSRSLTSSYHSYRSRTYSRSRSRSWSRGRHRSRSYTYDSCSSRRSSHSRRRRHRRSESYDRRSRSYRSYSRSSSRHRSRSSRYS</sequence>
<dbReference type="InterPro" id="IPR002130">
    <property type="entry name" value="Cyclophilin-type_PPIase_dom"/>
</dbReference>
<feature type="domain" description="PPIase cyclophilin-type" evidence="6">
    <location>
        <begin position="10"/>
        <end position="175"/>
    </location>
</feature>
<evidence type="ECO:0000259" key="6">
    <source>
        <dbReference type="PROSITE" id="PS50072"/>
    </source>
</evidence>
<feature type="compositionally biased region" description="Polar residues" evidence="5">
    <location>
        <begin position="1246"/>
        <end position="1256"/>
    </location>
</feature>
<comment type="catalytic activity">
    <reaction evidence="1">
        <text>[protein]-peptidylproline (omega=180) = [protein]-peptidylproline (omega=0)</text>
        <dbReference type="Rhea" id="RHEA:16237"/>
        <dbReference type="Rhea" id="RHEA-COMP:10747"/>
        <dbReference type="Rhea" id="RHEA-COMP:10748"/>
        <dbReference type="ChEBI" id="CHEBI:83833"/>
        <dbReference type="ChEBI" id="CHEBI:83834"/>
        <dbReference type="EC" id="5.2.1.8"/>
    </reaction>
</comment>
<feature type="compositionally biased region" description="Basic and acidic residues" evidence="5">
    <location>
        <begin position="348"/>
        <end position="371"/>
    </location>
</feature>
<feature type="compositionally biased region" description="Low complexity" evidence="5">
    <location>
        <begin position="449"/>
        <end position="460"/>
    </location>
</feature>
<feature type="compositionally biased region" description="Acidic residues" evidence="5">
    <location>
        <begin position="905"/>
        <end position="915"/>
    </location>
</feature>
<feature type="compositionally biased region" description="Basic residues" evidence="5">
    <location>
        <begin position="949"/>
        <end position="985"/>
    </location>
</feature>
<comment type="caution">
    <text evidence="7">The sequence shown here is derived from an EMBL/GenBank/DDBJ whole genome shotgun (WGS) entry which is preliminary data.</text>
</comment>
<feature type="region of interest" description="Disordered" evidence="5">
    <location>
        <begin position="320"/>
        <end position="798"/>
    </location>
</feature>
<feature type="compositionally biased region" description="Basic and acidic residues" evidence="5">
    <location>
        <begin position="382"/>
        <end position="413"/>
    </location>
</feature>
<evidence type="ECO:0000313" key="7">
    <source>
        <dbReference type="EMBL" id="KAF7691699.1"/>
    </source>
</evidence>
<dbReference type="PANTHER" id="PTHR11071">
    <property type="entry name" value="PEPTIDYL-PROLYL CIS-TRANS ISOMERASE"/>
    <property type="match status" value="1"/>
</dbReference>
<feature type="compositionally biased region" description="Basic residues" evidence="5">
    <location>
        <begin position="1338"/>
        <end position="1359"/>
    </location>
</feature>
<evidence type="ECO:0000256" key="1">
    <source>
        <dbReference type="ARBA" id="ARBA00000971"/>
    </source>
</evidence>
<feature type="compositionally biased region" description="Basic residues" evidence="5">
    <location>
        <begin position="328"/>
        <end position="338"/>
    </location>
</feature>
<dbReference type="GO" id="GO:0006457">
    <property type="term" value="P:protein folding"/>
    <property type="evidence" value="ECO:0007669"/>
    <property type="project" value="InterPro"/>
</dbReference>
<dbReference type="GO" id="GO:0005739">
    <property type="term" value="C:mitochondrion"/>
    <property type="evidence" value="ECO:0007669"/>
    <property type="project" value="TreeGrafter"/>
</dbReference>
<feature type="region of interest" description="Disordered" evidence="5">
    <location>
        <begin position="816"/>
        <end position="1136"/>
    </location>
</feature>
<feature type="compositionally biased region" description="Low complexity" evidence="5">
    <location>
        <begin position="607"/>
        <end position="618"/>
    </location>
</feature>
<feature type="compositionally biased region" description="Low complexity" evidence="5">
    <location>
        <begin position="1360"/>
        <end position="1369"/>
    </location>
</feature>
<dbReference type="Gene3D" id="2.40.100.10">
    <property type="entry name" value="Cyclophilin-like"/>
    <property type="match status" value="1"/>
</dbReference>
<feature type="region of interest" description="Disordered" evidence="5">
    <location>
        <begin position="1226"/>
        <end position="1410"/>
    </location>
</feature>
<feature type="compositionally biased region" description="Low complexity" evidence="5">
    <location>
        <begin position="500"/>
        <end position="535"/>
    </location>
</feature>
<keyword evidence="4" id="KW-0413">Isomerase</keyword>
<organism evidence="7 8">
    <name type="scientific">Silurus meridionalis</name>
    <name type="common">Southern catfish</name>
    <name type="synonym">Silurus soldatovi meridionalis</name>
    <dbReference type="NCBI Taxonomy" id="175797"/>
    <lineage>
        <taxon>Eukaryota</taxon>
        <taxon>Metazoa</taxon>
        <taxon>Chordata</taxon>
        <taxon>Craniata</taxon>
        <taxon>Vertebrata</taxon>
        <taxon>Euteleostomi</taxon>
        <taxon>Actinopterygii</taxon>
        <taxon>Neopterygii</taxon>
        <taxon>Teleostei</taxon>
        <taxon>Ostariophysi</taxon>
        <taxon>Siluriformes</taxon>
        <taxon>Siluridae</taxon>
        <taxon>Silurus</taxon>
    </lineage>
</organism>
<accession>A0A8T0AGV0</accession>
<feature type="region of interest" description="Disordered" evidence="5">
    <location>
        <begin position="1154"/>
        <end position="1186"/>
    </location>
</feature>
<feature type="compositionally biased region" description="Basic residues" evidence="5">
    <location>
        <begin position="485"/>
        <end position="496"/>
    </location>
</feature>
<feature type="compositionally biased region" description="Basic and acidic residues" evidence="5">
    <location>
        <begin position="775"/>
        <end position="785"/>
    </location>
</feature>
<dbReference type="EMBL" id="JABFDY010000021">
    <property type="protein sequence ID" value="KAF7691699.1"/>
    <property type="molecule type" value="Genomic_DNA"/>
</dbReference>
<feature type="compositionally biased region" description="Basic residues" evidence="5">
    <location>
        <begin position="414"/>
        <end position="443"/>
    </location>
</feature>
<dbReference type="OrthoDB" id="9909290at2759"/>
<evidence type="ECO:0000256" key="5">
    <source>
        <dbReference type="SAM" id="MobiDB-lite"/>
    </source>
</evidence>
<dbReference type="Pfam" id="PF00160">
    <property type="entry name" value="Pro_isomerase"/>
    <property type="match status" value="1"/>
</dbReference>
<dbReference type="SUPFAM" id="SSF50891">
    <property type="entry name" value="Cyclophilin-like"/>
    <property type="match status" value="1"/>
</dbReference>
<dbReference type="PROSITE" id="PS50072">
    <property type="entry name" value="CSA_PPIASE_2"/>
    <property type="match status" value="1"/>
</dbReference>
<dbReference type="GO" id="GO:0003755">
    <property type="term" value="F:peptidyl-prolyl cis-trans isomerase activity"/>
    <property type="evidence" value="ECO:0007669"/>
    <property type="project" value="UniProtKB-KW"/>
</dbReference>